<protein>
    <recommendedName>
        <fullName evidence="4">DUF2798 domain-containing protein</fullName>
    </recommendedName>
</protein>
<reference evidence="2 3" key="1">
    <citation type="submission" date="2024-06" db="EMBL/GenBank/DDBJ databases">
        <title>Genomic Encyclopedia of Type Strains, Phase V (KMG-V): Genome sequencing to study the core and pangenomes of soil and plant-associated prokaryotes.</title>
        <authorList>
            <person name="Whitman W."/>
        </authorList>
    </citation>
    <scope>NUCLEOTIDE SEQUENCE [LARGE SCALE GENOMIC DNA]</scope>
    <source>
        <strain evidence="2 3">NE40</strain>
    </source>
</reference>
<accession>A0ABV2SMA2</accession>
<dbReference type="Pfam" id="PF11391">
    <property type="entry name" value="DUF2798"/>
    <property type="match status" value="1"/>
</dbReference>
<keyword evidence="1" id="KW-0812">Transmembrane</keyword>
<proteinExistence type="predicted"/>
<evidence type="ECO:0000313" key="2">
    <source>
        <dbReference type="EMBL" id="MET4758249.1"/>
    </source>
</evidence>
<evidence type="ECO:0000313" key="3">
    <source>
        <dbReference type="Proteomes" id="UP001549366"/>
    </source>
</evidence>
<comment type="caution">
    <text evidence="2">The sequence shown here is derived from an EMBL/GenBank/DDBJ whole genome shotgun (WGS) entry which is preliminary data.</text>
</comment>
<organism evidence="2 3">
    <name type="scientific">Endozoicomonas lisbonensis</name>
    <dbReference type="NCBI Taxonomy" id="3120522"/>
    <lineage>
        <taxon>Bacteria</taxon>
        <taxon>Pseudomonadati</taxon>
        <taxon>Pseudomonadota</taxon>
        <taxon>Gammaproteobacteria</taxon>
        <taxon>Oceanospirillales</taxon>
        <taxon>Endozoicomonadaceae</taxon>
        <taxon>Endozoicomonas</taxon>
    </lineage>
</organism>
<name>A0ABV2SMA2_9GAMM</name>
<dbReference type="EMBL" id="JBEWTB010000002">
    <property type="protein sequence ID" value="MET4758249.1"/>
    <property type="molecule type" value="Genomic_DNA"/>
</dbReference>
<keyword evidence="3" id="KW-1185">Reference proteome</keyword>
<dbReference type="InterPro" id="IPR021529">
    <property type="entry name" value="DUF2798"/>
</dbReference>
<keyword evidence="1" id="KW-0472">Membrane</keyword>
<feature type="transmembrane region" description="Helical" evidence="1">
    <location>
        <begin position="43"/>
        <end position="62"/>
    </location>
</feature>
<dbReference type="RefSeq" id="WP_354008350.1">
    <property type="nucleotide sequence ID" value="NZ_JBEWTA010000001.1"/>
</dbReference>
<gene>
    <name evidence="2" type="ORF">V5J35_003441</name>
</gene>
<evidence type="ECO:0008006" key="4">
    <source>
        <dbReference type="Google" id="ProtNLM"/>
    </source>
</evidence>
<sequence>MTRKEFFINCFLSSVFMTLFMSGVISGTKVGYGAAFLYTWRDAFLLAWPLALIFNLTVLPQVKGLSSWLANIGRTK</sequence>
<keyword evidence="1" id="KW-1133">Transmembrane helix</keyword>
<dbReference type="Proteomes" id="UP001549366">
    <property type="component" value="Unassembled WGS sequence"/>
</dbReference>
<evidence type="ECO:0000256" key="1">
    <source>
        <dbReference type="SAM" id="Phobius"/>
    </source>
</evidence>